<feature type="transmembrane region" description="Helical" evidence="9">
    <location>
        <begin position="38"/>
        <end position="58"/>
    </location>
</feature>
<dbReference type="Pfam" id="PF08395">
    <property type="entry name" value="7tm_7"/>
    <property type="match status" value="1"/>
</dbReference>
<reference evidence="10 11" key="1">
    <citation type="submission" date="2019-08" db="EMBL/GenBank/DDBJ databases">
        <authorList>
            <person name="Alioto T."/>
            <person name="Alioto T."/>
            <person name="Gomez Garrido J."/>
        </authorList>
    </citation>
    <scope>NUCLEOTIDE SEQUENCE [LARGE SCALE GENOMIC DNA]</scope>
</reference>
<keyword evidence="4 9" id="KW-1133">Transmembrane helix</keyword>
<name>A0A5E4N7C2_9HEMI</name>
<dbReference type="AlphaFoldDB" id="A0A5E4N7C2"/>
<feature type="transmembrane region" description="Helical" evidence="9">
    <location>
        <begin position="324"/>
        <end position="343"/>
    </location>
</feature>
<feature type="transmembrane region" description="Helical" evidence="9">
    <location>
        <begin position="711"/>
        <end position="729"/>
    </location>
</feature>
<feature type="transmembrane region" description="Helical" evidence="9">
    <location>
        <begin position="582"/>
        <end position="602"/>
    </location>
</feature>
<dbReference type="EMBL" id="CABPRJ010001467">
    <property type="protein sequence ID" value="VVC38280.1"/>
    <property type="molecule type" value="Genomic_DNA"/>
</dbReference>
<dbReference type="GO" id="GO:0030424">
    <property type="term" value="C:axon"/>
    <property type="evidence" value="ECO:0007669"/>
    <property type="project" value="TreeGrafter"/>
</dbReference>
<evidence type="ECO:0000313" key="10">
    <source>
        <dbReference type="EMBL" id="VVC38280.1"/>
    </source>
</evidence>
<dbReference type="OrthoDB" id="6610641at2759"/>
<gene>
    <name evidence="10" type="ORF">CINCED_3A004314</name>
</gene>
<evidence type="ECO:0000256" key="9">
    <source>
        <dbReference type="SAM" id="Phobius"/>
    </source>
</evidence>
<comment type="subcellular location">
    <subcellularLocation>
        <location evidence="1">Cell membrane</location>
        <topology evidence="1">Multi-pass membrane protein</topology>
    </subcellularLocation>
</comment>
<feature type="transmembrane region" description="Helical" evidence="9">
    <location>
        <begin position="405"/>
        <end position="422"/>
    </location>
</feature>
<feature type="transmembrane region" description="Helical" evidence="9">
    <location>
        <begin position="749"/>
        <end position="769"/>
    </location>
</feature>
<feature type="transmembrane region" description="Helical" evidence="9">
    <location>
        <begin position="544"/>
        <end position="562"/>
    </location>
</feature>
<feature type="transmembrane region" description="Helical" evidence="9">
    <location>
        <begin position="286"/>
        <end position="304"/>
    </location>
</feature>
<dbReference type="GO" id="GO:0005886">
    <property type="term" value="C:plasma membrane"/>
    <property type="evidence" value="ECO:0007669"/>
    <property type="project" value="UniProtKB-SubCell"/>
</dbReference>
<feature type="compositionally biased region" description="Basic and acidic residues" evidence="8">
    <location>
        <begin position="639"/>
        <end position="651"/>
    </location>
</feature>
<dbReference type="GO" id="GO:0030425">
    <property type="term" value="C:dendrite"/>
    <property type="evidence" value="ECO:0007669"/>
    <property type="project" value="TreeGrafter"/>
</dbReference>
<evidence type="ECO:0000313" key="11">
    <source>
        <dbReference type="Proteomes" id="UP000325440"/>
    </source>
</evidence>
<keyword evidence="7" id="KW-0807">Transducer</keyword>
<feature type="transmembrane region" description="Helical" evidence="9">
    <location>
        <begin position="129"/>
        <end position="153"/>
    </location>
</feature>
<organism evidence="10 11">
    <name type="scientific">Cinara cedri</name>
    <dbReference type="NCBI Taxonomy" id="506608"/>
    <lineage>
        <taxon>Eukaryota</taxon>
        <taxon>Metazoa</taxon>
        <taxon>Ecdysozoa</taxon>
        <taxon>Arthropoda</taxon>
        <taxon>Hexapoda</taxon>
        <taxon>Insecta</taxon>
        <taxon>Pterygota</taxon>
        <taxon>Neoptera</taxon>
        <taxon>Paraneoptera</taxon>
        <taxon>Hemiptera</taxon>
        <taxon>Sternorrhyncha</taxon>
        <taxon>Aphidomorpha</taxon>
        <taxon>Aphidoidea</taxon>
        <taxon>Aphididae</taxon>
        <taxon>Lachninae</taxon>
        <taxon>Cinara</taxon>
    </lineage>
</organism>
<dbReference type="Proteomes" id="UP000325440">
    <property type="component" value="Unassembled WGS sequence"/>
</dbReference>
<keyword evidence="5 9" id="KW-0472">Membrane</keyword>
<dbReference type="GO" id="GO:0008049">
    <property type="term" value="P:male courtship behavior"/>
    <property type="evidence" value="ECO:0007669"/>
    <property type="project" value="TreeGrafter"/>
</dbReference>
<keyword evidence="3 9" id="KW-0812">Transmembrane</keyword>
<keyword evidence="2" id="KW-1003">Cell membrane</keyword>
<dbReference type="GO" id="GO:0043025">
    <property type="term" value="C:neuronal cell body"/>
    <property type="evidence" value="ECO:0007669"/>
    <property type="project" value="TreeGrafter"/>
</dbReference>
<feature type="transmembrane region" description="Helical" evidence="9">
    <location>
        <begin position="79"/>
        <end position="98"/>
    </location>
</feature>
<proteinExistence type="predicted"/>
<keyword evidence="6 10" id="KW-0675">Receptor</keyword>
<evidence type="ECO:0000256" key="1">
    <source>
        <dbReference type="ARBA" id="ARBA00004651"/>
    </source>
</evidence>
<evidence type="ECO:0000256" key="5">
    <source>
        <dbReference type="ARBA" id="ARBA00023136"/>
    </source>
</evidence>
<evidence type="ECO:0000256" key="2">
    <source>
        <dbReference type="ARBA" id="ARBA00022475"/>
    </source>
</evidence>
<evidence type="ECO:0000256" key="7">
    <source>
        <dbReference type="ARBA" id="ARBA00023224"/>
    </source>
</evidence>
<accession>A0A5E4N7C2</accession>
<evidence type="ECO:0000256" key="4">
    <source>
        <dbReference type="ARBA" id="ARBA00022989"/>
    </source>
</evidence>
<dbReference type="GO" id="GO:0007165">
    <property type="term" value="P:signal transduction"/>
    <property type="evidence" value="ECO:0007669"/>
    <property type="project" value="UniProtKB-KW"/>
</dbReference>
<keyword evidence="11" id="KW-1185">Reference proteome</keyword>
<evidence type="ECO:0000256" key="8">
    <source>
        <dbReference type="SAM" id="MobiDB-lite"/>
    </source>
</evidence>
<feature type="transmembrane region" description="Helical" evidence="9">
    <location>
        <begin position="442"/>
        <end position="465"/>
    </location>
</feature>
<protein>
    <submittedName>
        <fullName evidence="10">7TM chemoreceptor</fullName>
    </submittedName>
</protein>
<dbReference type="GO" id="GO:0050909">
    <property type="term" value="P:sensory perception of taste"/>
    <property type="evidence" value="ECO:0007669"/>
    <property type="project" value="InterPro"/>
</dbReference>
<dbReference type="GO" id="GO:0007635">
    <property type="term" value="P:chemosensory behavior"/>
    <property type="evidence" value="ECO:0007669"/>
    <property type="project" value="TreeGrafter"/>
</dbReference>
<dbReference type="InterPro" id="IPR013604">
    <property type="entry name" value="7TM_chemorcpt"/>
</dbReference>
<sequence length="805" mass="90783">MYDFSNLLLNIWQCCFIAPVTRQSDGNGGNKKYVFSTVWYVANLVVLCGCLVIGVWAMSDDMHASKVGRSLRMKNTSSAVVTVLQVTLMSMVCAVAVVRSAGRHRTLLEIGRQLRSADAVLGPSAGQPVVIRCAFVLVTFHAVLFVVDGLLWYSRCSTSWMYTVCYVYSFVDLSSMLMFAQIAWCIGTRFQAINEVIERKLVAVGSRHQKKSNLARCGGGRSARQRSQRISGKCAATTMSITTTPIMSDNDYNTNFKNISIAKLQKFHWSFCNSIKMVNDQFGWQLFLQLFCNCVQLIVTPYFLIMDLFYPMLYGSSTTDIKFILIQVVWVLTHLSHLLLLVLPTSYATKKGERTAVIICKYLTLDVEPDDMKQLEIFVLQLHKYAIDFTACGIINLHRSTITTIMFYASVAMATLWRWTGLETFAAKRTCGGSKTADCCRASSLLAVYAAAVYAVYAYMFAVFASDRMRKAYRLSLEGTGSTLQIQLIQDTSSALLFVGSTTVYWCVAAYRREQIRLYDEQTIVERLLFGTTGQRTPPPYNHTVDACCWALYALLAIVLWLDEYAYTVPYTHAAVHAWGHYVLLTGTVQFAVTVFALRGCYCELNGRMRADGARGTSRRRDVLLDFGDRYEGGGAGSDDSRPVADDDPKTSTESSAVTSNDPRLLQNVIFIGAVVLDKEKSLTMLKYFTDLHWSITQLVCRINDLFKFRLFVFFLCGLLHLMFTPYLLSLTILNEDIDILPHIIERTLWFVIHIFRVFLMIYPCALLGEEVETYAQQLDANKPEFSIYSMFVIDRPLVITVSIP</sequence>
<feature type="region of interest" description="Disordered" evidence="8">
    <location>
        <begin position="631"/>
        <end position="659"/>
    </location>
</feature>
<evidence type="ECO:0000256" key="3">
    <source>
        <dbReference type="ARBA" id="ARBA00022692"/>
    </source>
</evidence>
<evidence type="ECO:0000256" key="6">
    <source>
        <dbReference type="ARBA" id="ARBA00023170"/>
    </source>
</evidence>
<dbReference type="PANTHER" id="PTHR21143">
    <property type="entry name" value="INVERTEBRATE GUSTATORY RECEPTOR"/>
    <property type="match status" value="1"/>
</dbReference>
<dbReference type="PANTHER" id="PTHR21143:SF123">
    <property type="entry name" value="GUSTATORY RECEPTOR FOR SUGAR TASTE 43A-RELATED"/>
    <property type="match status" value="1"/>
</dbReference>